<dbReference type="InterPro" id="IPR024705">
    <property type="entry name" value="Ssp411"/>
</dbReference>
<dbReference type="InterPro" id="IPR008928">
    <property type="entry name" value="6-hairpin_glycosidase_sf"/>
</dbReference>
<dbReference type="InterPro" id="IPR012341">
    <property type="entry name" value="6hp_glycosidase-like_sf"/>
</dbReference>
<dbReference type="PANTHER" id="PTHR42899">
    <property type="entry name" value="SPERMATOGENESIS-ASSOCIATED PROTEIN 20"/>
    <property type="match status" value="1"/>
</dbReference>
<comment type="caution">
    <text evidence="3">The sequence shown here is derived from an EMBL/GenBank/DDBJ whole genome shotgun (WGS) entry which is preliminary data.</text>
</comment>
<dbReference type="SUPFAM" id="SSF48208">
    <property type="entry name" value="Six-hairpin glycosidases"/>
    <property type="match status" value="1"/>
</dbReference>
<evidence type="ECO:0000259" key="2">
    <source>
        <dbReference type="Pfam" id="PF03190"/>
    </source>
</evidence>
<evidence type="ECO:0000313" key="3">
    <source>
        <dbReference type="EMBL" id="MBX0321426.1"/>
    </source>
</evidence>
<keyword evidence="4" id="KW-1185">Reference proteome</keyword>
<feature type="compositionally biased region" description="Basic and acidic residues" evidence="1">
    <location>
        <begin position="1"/>
        <end position="15"/>
    </location>
</feature>
<dbReference type="Gene3D" id="3.40.30.10">
    <property type="entry name" value="Glutaredoxin"/>
    <property type="match status" value="1"/>
</dbReference>
<name>A0AAW4PK50_9EURY</name>
<dbReference type="Pfam" id="PF03190">
    <property type="entry name" value="Thioredox_DsbH"/>
    <property type="match status" value="1"/>
</dbReference>
<organism evidence="3 4">
    <name type="scientific">Haloarcula rubra</name>
    <dbReference type="NCBI Taxonomy" id="2487747"/>
    <lineage>
        <taxon>Archaea</taxon>
        <taxon>Methanobacteriati</taxon>
        <taxon>Methanobacteriota</taxon>
        <taxon>Stenosarchaea group</taxon>
        <taxon>Halobacteria</taxon>
        <taxon>Halobacteriales</taxon>
        <taxon>Haloarculaceae</taxon>
        <taxon>Haloarcula</taxon>
    </lineage>
</organism>
<proteinExistence type="predicted"/>
<dbReference type="PANTHER" id="PTHR42899:SF1">
    <property type="entry name" value="SPERMATOGENESIS-ASSOCIATED PROTEIN 20"/>
    <property type="match status" value="1"/>
</dbReference>
<dbReference type="InterPro" id="IPR004879">
    <property type="entry name" value="Ssp411-like_TRX"/>
</dbReference>
<accession>A0AAW4PK50</accession>
<reference evidence="3 4" key="1">
    <citation type="submission" date="2021-06" db="EMBL/GenBank/DDBJ databases">
        <title>Halomicroarcula sp. a new haloarchaeum isolated from saline soil.</title>
        <authorList>
            <person name="Duran-Viseras A."/>
            <person name="Sanchez-Porro C."/>
            <person name="Ventosa A."/>
        </authorList>
    </citation>
    <scope>NUCLEOTIDE SEQUENCE [LARGE SCALE GENOMIC DNA]</scope>
    <source>
        <strain evidence="3 4">F13</strain>
    </source>
</reference>
<protein>
    <submittedName>
        <fullName evidence="3">Thioredoxin domain-containing protein</fullName>
    </submittedName>
</protein>
<evidence type="ECO:0000256" key="1">
    <source>
        <dbReference type="SAM" id="MobiDB-lite"/>
    </source>
</evidence>
<dbReference type="AlphaFoldDB" id="A0AAW4PK50"/>
<feature type="domain" description="Spermatogenesis-associated protein 20-like TRX" evidence="2">
    <location>
        <begin position="11"/>
        <end position="173"/>
    </location>
</feature>
<sequence>MTDDADPTRRNRLDAEESPYLRQHADNPVNWQPWDERALEAAKERDVPIFLSIGYAACHWCHVMEEESFEDEAIAETLNENFVPVKVDREERPDLDSVYMSICQQVTGGGGWPLSAWLTPDGKPFYVGTYFPPEEKRGQPGFHDLLKQLSNSWSDPEQRGEMENRAQQWTDAIESDLEATTGDSSDPDDNLVQTAATIAHRGADRDNGGWGSGGPKFPQTGRVHALLRAHADGGQEDYLNVVEETLNAMADRGLYDHVGGGFHRYSTDPQWGVPHFEKMLYDNAEIPRAFLAGYQALGNERYAAVVRETFAFVQRELQHEDGGFFSTLDAVSRPPDDPDGETEEGAFYVWTPEQVHDAVDDETAADVFCEYYGVTERGNFEGATVLAVRKPVPVLAEEYDLSEDEITEKLRQALDETFAAREERPRPARDEKVLAGWNGLMISTLAEGAVVLDDGYADVAADALGFVRENLWDEDAQRLSRRFKDGDVAIDGYLEDYAFLARGAFDLFEATGDVDYLDFAMDLAEAVTEAFWDDAEETLYFTPTGGEALVARPQELTDQSTPSSTGVAVELLLELTHFRDDDRFGDVAEKVLRTHADRVSSNPLQHASLTLATDTYEQGSLELTLVCDPADPPAEWTATLAETYVPRRLLAWRPDDAETFDAWLDTLSVDEAPPIWAGRDAADGDPTVYACRNFACSPPKHDLSAALSWGQD</sequence>
<gene>
    <name evidence="3" type="ORF">EGH21_00145</name>
</gene>
<dbReference type="InterPro" id="IPR036249">
    <property type="entry name" value="Thioredoxin-like_sf"/>
</dbReference>
<dbReference type="GO" id="GO:0005975">
    <property type="term" value="P:carbohydrate metabolic process"/>
    <property type="evidence" value="ECO:0007669"/>
    <property type="project" value="InterPro"/>
</dbReference>
<dbReference type="Proteomes" id="UP001430377">
    <property type="component" value="Unassembled WGS sequence"/>
</dbReference>
<dbReference type="SUPFAM" id="SSF52833">
    <property type="entry name" value="Thioredoxin-like"/>
    <property type="match status" value="1"/>
</dbReference>
<feature type="region of interest" description="Disordered" evidence="1">
    <location>
        <begin position="1"/>
        <end position="27"/>
    </location>
</feature>
<dbReference type="CDD" id="cd02955">
    <property type="entry name" value="SSP411"/>
    <property type="match status" value="1"/>
</dbReference>
<dbReference type="EMBL" id="RKLR01000001">
    <property type="protein sequence ID" value="MBX0321426.1"/>
    <property type="molecule type" value="Genomic_DNA"/>
</dbReference>
<dbReference type="Gene3D" id="1.50.10.10">
    <property type="match status" value="2"/>
</dbReference>
<dbReference type="RefSeq" id="WP_220616452.1">
    <property type="nucleotide sequence ID" value="NZ_RKLR01000001.1"/>
</dbReference>
<evidence type="ECO:0000313" key="4">
    <source>
        <dbReference type="Proteomes" id="UP001430377"/>
    </source>
</evidence>
<dbReference type="PIRSF" id="PIRSF006402">
    <property type="entry name" value="UCP006402_thioredoxin"/>
    <property type="match status" value="1"/>
</dbReference>